<dbReference type="PRINTS" id="PR00385">
    <property type="entry name" value="P450"/>
</dbReference>
<sequence length="526" mass="60050">MCLRNGTERERQNTYIEKTYKAKAVRWRRWHFSYFERIGIPGPKPSLIWGNLKEYHSMELYKVIGKWLEQYGDIFGFYNGDAPFVVSRDINFVEHIFVRDFQNFVDRGFTMMTDQMHPDLKKSIMHIGGSPWKSIRSSVTYGMSANKLKQMMPHLKEDADIFVKSLEKHADTGEEVHLLRKLEELSMDYVARGSFGIDDRFQGNPGHPLVAIAKATLRGTMRGPLHMIAQSTTTFGPIMKPFYWLSSLLGEYTFENLNEQTAKIIKLRKSDPSLRKPDILQNLLDAEYVEVQEECRGNKVANGSLRSRALTTEEIINAASVLFVAGFETTATGLSYIFFALAKHPDVQEKLRQEVIDAVGRNGPLDYDTVMKKLKYLEKVVDEGLRLYPPGLTFVTRQAKDDFEYNGMKFKAGTNFMAPLYQILTDPRYFPNPMEFNPDRYSSGSEAAFTKAAHIPFGVGPRNCVGMRLALLKIRYTVARMIQKYRLELGPSQKGTMEMSQYAMVSTPARGPWIVLHSLANERGGS</sequence>
<dbReference type="InterPro" id="IPR050476">
    <property type="entry name" value="Insect_CytP450_Detox"/>
</dbReference>
<evidence type="ECO:0008006" key="17">
    <source>
        <dbReference type="Google" id="ProtNLM"/>
    </source>
</evidence>
<evidence type="ECO:0000256" key="2">
    <source>
        <dbReference type="ARBA" id="ARBA00004174"/>
    </source>
</evidence>
<dbReference type="PANTHER" id="PTHR24292:SF102">
    <property type="entry name" value="CYTOCHROME P450 FAMILY-RELATED"/>
    <property type="match status" value="1"/>
</dbReference>
<dbReference type="InterPro" id="IPR036396">
    <property type="entry name" value="Cyt_P450_sf"/>
</dbReference>
<dbReference type="GO" id="GO:0020037">
    <property type="term" value="F:heme binding"/>
    <property type="evidence" value="ECO:0007669"/>
    <property type="project" value="InterPro"/>
</dbReference>
<accession>A0A9J6DW95</accession>
<evidence type="ECO:0000313" key="15">
    <source>
        <dbReference type="EMBL" id="KAH8026169.1"/>
    </source>
</evidence>
<dbReference type="Pfam" id="PF00067">
    <property type="entry name" value="p450"/>
    <property type="match status" value="1"/>
</dbReference>
<dbReference type="PANTHER" id="PTHR24292">
    <property type="entry name" value="CYTOCHROME P450"/>
    <property type="match status" value="1"/>
</dbReference>
<keyword evidence="11 14" id="KW-0503">Monooxygenase</keyword>
<evidence type="ECO:0000256" key="9">
    <source>
        <dbReference type="ARBA" id="ARBA00023002"/>
    </source>
</evidence>
<keyword evidence="8" id="KW-0492">Microsome</keyword>
<evidence type="ECO:0000256" key="10">
    <source>
        <dbReference type="ARBA" id="ARBA00023004"/>
    </source>
</evidence>
<comment type="caution">
    <text evidence="15">The sequence shown here is derived from an EMBL/GenBank/DDBJ whole genome shotgun (WGS) entry which is preliminary data.</text>
</comment>
<feature type="binding site" description="axial binding residue" evidence="13">
    <location>
        <position position="464"/>
    </location>
    <ligand>
        <name>heme</name>
        <dbReference type="ChEBI" id="CHEBI:30413"/>
    </ligand>
    <ligandPart>
        <name>Fe</name>
        <dbReference type="ChEBI" id="CHEBI:18248"/>
    </ligandPart>
</feature>
<evidence type="ECO:0000256" key="3">
    <source>
        <dbReference type="ARBA" id="ARBA00004406"/>
    </source>
</evidence>
<keyword evidence="5 13" id="KW-0349">Heme</keyword>
<evidence type="ECO:0000256" key="14">
    <source>
        <dbReference type="RuleBase" id="RU000461"/>
    </source>
</evidence>
<dbReference type="GO" id="GO:0005506">
    <property type="term" value="F:iron ion binding"/>
    <property type="evidence" value="ECO:0007669"/>
    <property type="project" value="InterPro"/>
</dbReference>
<evidence type="ECO:0000256" key="12">
    <source>
        <dbReference type="ARBA" id="ARBA00023136"/>
    </source>
</evidence>
<dbReference type="InterPro" id="IPR001128">
    <property type="entry name" value="Cyt_P450"/>
</dbReference>
<evidence type="ECO:0000256" key="5">
    <source>
        <dbReference type="ARBA" id="ARBA00022617"/>
    </source>
</evidence>
<dbReference type="InterPro" id="IPR017972">
    <property type="entry name" value="Cyt_P450_CS"/>
</dbReference>
<organism evidence="15 16">
    <name type="scientific">Rhipicephalus microplus</name>
    <name type="common">Cattle tick</name>
    <name type="synonym">Boophilus microplus</name>
    <dbReference type="NCBI Taxonomy" id="6941"/>
    <lineage>
        <taxon>Eukaryota</taxon>
        <taxon>Metazoa</taxon>
        <taxon>Ecdysozoa</taxon>
        <taxon>Arthropoda</taxon>
        <taxon>Chelicerata</taxon>
        <taxon>Arachnida</taxon>
        <taxon>Acari</taxon>
        <taxon>Parasitiformes</taxon>
        <taxon>Ixodida</taxon>
        <taxon>Ixodoidea</taxon>
        <taxon>Ixodidae</taxon>
        <taxon>Rhipicephalinae</taxon>
        <taxon>Rhipicephalus</taxon>
        <taxon>Boophilus</taxon>
    </lineage>
</organism>
<comment type="similarity">
    <text evidence="4 14">Belongs to the cytochrome P450 family.</text>
</comment>
<proteinExistence type="inferred from homology"/>
<comment type="cofactor">
    <cofactor evidence="1 13">
        <name>heme</name>
        <dbReference type="ChEBI" id="CHEBI:30413"/>
    </cofactor>
</comment>
<evidence type="ECO:0000313" key="16">
    <source>
        <dbReference type="Proteomes" id="UP000821866"/>
    </source>
</evidence>
<dbReference type="CDD" id="cd11055">
    <property type="entry name" value="CYP3A-like"/>
    <property type="match status" value="1"/>
</dbReference>
<dbReference type="GO" id="GO:0004497">
    <property type="term" value="F:monooxygenase activity"/>
    <property type="evidence" value="ECO:0007669"/>
    <property type="project" value="UniProtKB-KW"/>
</dbReference>
<reference evidence="15" key="1">
    <citation type="journal article" date="2020" name="Cell">
        <title>Large-Scale Comparative Analyses of Tick Genomes Elucidate Their Genetic Diversity and Vector Capacities.</title>
        <authorList>
            <consortium name="Tick Genome and Microbiome Consortium (TIGMIC)"/>
            <person name="Jia N."/>
            <person name="Wang J."/>
            <person name="Shi W."/>
            <person name="Du L."/>
            <person name="Sun Y."/>
            <person name="Zhan W."/>
            <person name="Jiang J.F."/>
            <person name="Wang Q."/>
            <person name="Zhang B."/>
            <person name="Ji P."/>
            <person name="Bell-Sakyi L."/>
            <person name="Cui X.M."/>
            <person name="Yuan T.T."/>
            <person name="Jiang B.G."/>
            <person name="Yang W.F."/>
            <person name="Lam T.T."/>
            <person name="Chang Q.C."/>
            <person name="Ding S.J."/>
            <person name="Wang X.J."/>
            <person name="Zhu J.G."/>
            <person name="Ruan X.D."/>
            <person name="Zhao L."/>
            <person name="Wei J.T."/>
            <person name="Ye R.Z."/>
            <person name="Que T.C."/>
            <person name="Du C.H."/>
            <person name="Zhou Y.H."/>
            <person name="Cheng J.X."/>
            <person name="Dai P.F."/>
            <person name="Guo W.B."/>
            <person name="Han X.H."/>
            <person name="Huang E.J."/>
            <person name="Li L.F."/>
            <person name="Wei W."/>
            <person name="Gao Y.C."/>
            <person name="Liu J.Z."/>
            <person name="Shao H.Z."/>
            <person name="Wang X."/>
            <person name="Wang C.C."/>
            <person name="Yang T.C."/>
            <person name="Huo Q.B."/>
            <person name="Li W."/>
            <person name="Chen H.Y."/>
            <person name="Chen S.E."/>
            <person name="Zhou L.G."/>
            <person name="Ni X.B."/>
            <person name="Tian J.H."/>
            <person name="Sheng Y."/>
            <person name="Liu T."/>
            <person name="Pan Y.S."/>
            <person name="Xia L.Y."/>
            <person name="Li J."/>
            <person name="Zhao F."/>
            <person name="Cao W.C."/>
        </authorList>
    </citation>
    <scope>NUCLEOTIDE SEQUENCE</scope>
    <source>
        <strain evidence="15">Rmic-2018</strain>
    </source>
</reference>
<dbReference type="InterPro" id="IPR002401">
    <property type="entry name" value="Cyt_P450_E_grp-I"/>
</dbReference>
<keyword evidence="10 13" id="KW-0408">Iron</keyword>
<dbReference type="PRINTS" id="PR00463">
    <property type="entry name" value="EP450I"/>
</dbReference>
<dbReference type="EMBL" id="JABSTU010000007">
    <property type="protein sequence ID" value="KAH8026169.1"/>
    <property type="molecule type" value="Genomic_DNA"/>
</dbReference>
<evidence type="ECO:0000256" key="7">
    <source>
        <dbReference type="ARBA" id="ARBA00022824"/>
    </source>
</evidence>
<dbReference type="GO" id="GO:0005789">
    <property type="term" value="C:endoplasmic reticulum membrane"/>
    <property type="evidence" value="ECO:0007669"/>
    <property type="project" value="UniProtKB-SubCell"/>
</dbReference>
<evidence type="ECO:0000256" key="8">
    <source>
        <dbReference type="ARBA" id="ARBA00022848"/>
    </source>
</evidence>
<evidence type="ECO:0000256" key="11">
    <source>
        <dbReference type="ARBA" id="ARBA00023033"/>
    </source>
</evidence>
<dbReference type="PROSITE" id="PS00086">
    <property type="entry name" value="CYTOCHROME_P450"/>
    <property type="match status" value="1"/>
</dbReference>
<reference evidence="15" key="2">
    <citation type="submission" date="2021-09" db="EMBL/GenBank/DDBJ databases">
        <authorList>
            <person name="Jia N."/>
            <person name="Wang J."/>
            <person name="Shi W."/>
            <person name="Du L."/>
            <person name="Sun Y."/>
            <person name="Zhan W."/>
            <person name="Jiang J."/>
            <person name="Wang Q."/>
            <person name="Zhang B."/>
            <person name="Ji P."/>
            <person name="Sakyi L.B."/>
            <person name="Cui X."/>
            <person name="Yuan T."/>
            <person name="Jiang B."/>
            <person name="Yang W."/>
            <person name="Lam T.T.-Y."/>
            <person name="Chang Q."/>
            <person name="Ding S."/>
            <person name="Wang X."/>
            <person name="Zhu J."/>
            <person name="Ruan X."/>
            <person name="Zhao L."/>
            <person name="Wei J."/>
            <person name="Que T."/>
            <person name="Du C."/>
            <person name="Cheng J."/>
            <person name="Dai P."/>
            <person name="Han X."/>
            <person name="Huang E."/>
            <person name="Gao Y."/>
            <person name="Liu J."/>
            <person name="Shao H."/>
            <person name="Ye R."/>
            <person name="Li L."/>
            <person name="Wei W."/>
            <person name="Wang X."/>
            <person name="Wang C."/>
            <person name="Huo Q."/>
            <person name="Li W."/>
            <person name="Guo W."/>
            <person name="Chen H."/>
            <person name="Chen S."/>
            <person name="Zhou L."/>
            <person name="Zhou L."/>
            <person name="Ni X."/>
            <person name="Tian J."/>
            <person name="Zhou Y."/>
            <person name="Sheng Y."/>
            <person name="Liu T."/>
            <person name="Pan Y."/>
            <person name="Xia L."/>
            <person name="Li J."/>
            <person name="Zhao F."/>
            <person name="Cao W."/>
        </authorList>
    </citation>
    <scope>NUCLEOTIDE SEQUENCE</scope>
    <source>
        <strain evidence="15">Rmic-2018</strain>
        <tissue evidence="15">Larvae</tissue>
    </source>
</reference>
<keyword evidence="16" id="KW-1185">Reference proteome</keyword>
<dbReference type="VEuPathDB" id="VectorBase:LOC119169954"/>
<dbReference type="AlphaFoldDB" id="A0A9J6DW95"/>
<keyword evidence="7" id="KW-0256">Endoplasmic reticulum</keyword>
<dbReference type="GO" id="GO:0016705">
    <property type="term" value="F:oxidoreductase activity, acting on paired donors, with incorporation or reduction of molecular oxygen"/>
    <property type="evidence" value="ECO:0007669"/>
    <property type="project" value="InterPro"/>
</dbReference>
<evidence type="ECO:0000256" key="6">
    <source>
        <dbReference type="ARBA" id="ARBA00022723"/>
    </source>
</evidence>
<name>A0A9J6DW95_RHIMP</name>
<dbReference type="Gene3D" id="1.10.630.10">
    <property type="entry name" value="Cytochrome P450"/>
    <property type="match status" value="1"/>
</dbReference>
<dbReference type="Proteomes" id="UP000821866">
    <property type="component" value="Unassembled WGS sequence"/>
</dbReference>
<dbReference type="SUPFAM" id="SSF48264">
    <property type="entry name" value="Cytochrome P450"/>
    <property type="match status" value="1"/>
</dbReference>
<gene>
    <name evidence="15" type="ORF">HPB51_016772</name>
</gene>
<evidence type="ECO:0000256" key="13">
    <source>
        <dbReference type="PIRSR" id="PIRSR602401-1"/>
    </source>
</evidence>
<keyword evidence="9 14" id="KW-0560">Oxidoreductase</keyword>
<evidence type="ECO:0000256" key="1">
    <source>
        <dbReference type="ARBA" id="ARBA00001971"/>
    </source>
</evidence>
<evidence type="ECO:0000256" key="4">
    <source>
        <dbReference type="ARBA" id="ARBA00010617"/>
    </source>
</evidence>
<comment type="subcellular location">
    <subcellularLocation>
        <location evidence="3">Endoplasmic reticulum membrane</location>
        <topology evidence="3">Peripheral membrane protein</topology>
    </subcellularLocation>
    <subcellularLocation>
        <location evidence="2">Microsome membrane</location>
        <topology evidence="2">Peripheral membrane protein</topology>
    </subcellularLocation>
</comment>
<keyword evidence="12" id="KW-0472">Membrane</keyword>
<dbReference type="FunFam" id="1.10.630.10:FF:000182">
    <property type="entry name" value="Cytochrome P450 3A4"/>
    <property type="match status" value="1"/>
</dbReference>
<protein>
    <recommendedName>
        <fullName evidence="17">Cytochrome</fullName>
    </recommendedName>
</protein>
<keyword evidence="6 13" id="KW-0479">Metal-binding</keyword>